<dbReference type="EMBL" id="OU015430">
    <property type="protein sequence ID" value="CAG4968053.1"/>
    <property type="molecule type" value="Genomic_DNA"/>
</dbReference>
<evidence type="ECO:0000256" key="4">
    <source>
        <dbReference type="ARBA" id="ARBA00022692"/>
    </source>
</evidence>
<reference evidence="13 14" key="1">
    <citation type="submission" date="2021-04" db="EMBL/GenBank/DDBJ databases">
        <authorList>
            <person name="Rodrigo-Torres L."/>
            <person name="Arahal R. D."/>
            <person name="Lucena T."/>
        </authorList>
    </citation>
    <scope>NUCLEOTIDE SEQUENCE [LARGE SCALE GENOMIC DNA]</scope>
    <source>
        <strain evidence="13 14">CECT 30171</strain>
    </source>
</reference>
<dbReference type="InterPro" id="IPR010100">
    <property type="entry name" value="TonB-dep_Cu_rcpt"/>
</dbReference>
<evidence type="ECO:0000256" key="3">
    <source>
        <dbReference type="ARBA" id="ARBA00022452"/>
    </source>
</evidence>
<dbReference type="InterPro" id="IPR037066">
    <property type="entry name" value="Plug_dom_sf"/>
</dbReference>
<evidence type="ECO:0000259" key="12">
    <source>
        <dbReference type="Pfam" id="PF07715"/>
    </source>
</evidence>
<dbReference type="InterPro" id="IPR036942">
    <property type="entry name" value="Beta-barrel_TonB_sf"/>
</dbReference>
<feature type="signal peptide" evidence="10">
    <location>
        <begin position="1"/>
        <end position="29"/>
    </location>
</feature>
<evidence type="ECO:0000313" key="14">
    <source>
        <dbReference type="Proteomes" id="UP000680116"/>
    </source>
</evidence>
<protein>
    <submittedName>
        <fullName evidence="13">Vitamin B12 transporter BtuB</fullName>
    </submittedName>
</protein>
<evidence type="ECO:0000256" key="8">
    <source>
        <dbReference type="PROSITE-ProRule" id="PRU01360"/>
    </source>
</evidence>
<keyword evidence="5 9" id="KW-0798">TonB box</keyword>
<comment type="similarity">
    <text evidence="8 9">Belongs to the TonB-dependent receptor family.</text>
</comment>
<evidence type="ECO:0000256" key="10">
    <source>
        <dbReference type="SAM" id="SignalP"/>
    </source>
</evidence>
<keyword evidence="2 8" id="KW-0813">Transport</keyword>
<dbReference type="RefSeq" id="WP_215219219.1">
    <property type="nucleotide sequence ID" value="NZ_OU015430.1"/>
</dbReference>
<dbReference type="InterPro" id="IPR039426">
    <property type="entry name" value="TonB-dep_rcpt-like"/>
</dbReference>
<dbReference type="NCBIfam" id="TIGR01778">
    <property type="entry name" value="TonB-copper"/>
    <property type="match status" value="1"/>
</dbReference>
<dbReference type="Proteomes" id="UP000680116">
    <property type="component" value="Chromosome"/>
</dbReference>
<accession>A0ABN7QZN6</accession>
<comment type="subcellular location">
    <subcellularLocation>
        <location evidence="1 8">Cell outer membrane</location>
        <topology evidence="1 8">Multi-pass membrane protein</topology>
    </subcellularLocation>
</comment>
<evidence type="ECO:0000256" key="2">
    <source>
        <dbReference type="ARBA" id="ARBA00022448"/>
    </source>
</evidence>
<dbReference type="PROSITE" id="PS52016">
    <property type="entry name" value="TONB_DEPENDENT_REC_3"/>
    <property type="match status" value="1"/>
</dbReference>
<keyword evidence="3 8" id="KW-1134">Transmembrane beta strand</keyword>
<dbReference type="InterPro" id="IPR000531">
    <property type="entry name" value="Beta-barrel_TonB"/>
</dbReference>
<dbReference type="InterPro" id="IPR012910">
    <property type="entry name" value="Plug_dom"/>
</dbReference>
<feature type="domain" description="TonB-dependent receptor plug" evidence="12">
    <location>
        <begin position="72"/>
        <end position="159"/>
    </location>
</feature>
<keyword evidence="10" id="KW-0732">Signal</keyword>
<dbReference type="SUPFAM" id="SSF56935">
    <property type="entry name" value="Porins"/>
    <property type="match status" value="1"/>
</dbReference>
<sequence length="703" mass="75396">MTISRNPVIRLSSLSTALLLALATPLALAAPADDADVASDPFDLQSIVVTATAPVSALTFDTSPKLPRQPVPASDGADYLKTIPGFSAVRNGGTNGDPVLRGMFGSRLNLLTNDGAMPGACPSRMDNAMSYIAPENYDRLVVTKGPQTVLWGPGASAGTVRFERDREVYEAPTVKASGSLLAGSFGRNDQVVDATYGDRLGYARVSANRSESDDYRDGNGDTVGSAWKKWNADVALGWTPDPDTLLELGIGVGDGESRYATRGMDGSQFKRDNTSLRFEKTNIGEHLQEFEASIYHNVADHVMDNYSLRDPNPAGPMPMPMASNVERATDGGRLAATWRGSAYELVAGVDGQDSRHRRRGGMGRDAYRAQPWAVDARFANLGAFAEGTWFQGERNRWVAGTRIDRAEATDERATISGGHGGAAVPNPTAGQTREDTLAAGFVRFERDAARQPVTWYAGVGHTERMPDYWELFSARSFGGAMGTGMGGTNAFAGLDTEKTTQLDIGLHYRGRKVDAWVSTYAGRIDDFIQFHYPSEGMMAGTSVVSNIDADIRGAELGVEVRPADHWKLGATLAYARGEARDSGRPLPQMTPLESRLTASWDNGSWSAGALVRVVDGQDRVAPGYGNVVGQDLGPSAGFATLALNAGYRVNAMVQVTAGVDNVFDRAYSEHLNLAGNADFGYPADPVRINEPGRNAWLKVNVSY</sequence>
<dbReference type="Gene3D" id="2.170.130.10">
    <property type="entry name" value="TonB-dependent receptor, plug domain"/>
    <property type="match status" value="1"/>
</dbReference>
<evidence type="ECO:0000256" key="9">
    <source>
        <dbReference type="RuleBase" id="RU003357"/>
    </source>
</evidence>
<keyword evidence="14" id="KW-1185">Reference proteome</keyword>
<dbReference type="Pfam" id="PF00593">
    <property type="entry name" value="TonB_dep_Rec_b-barrel"/>
    <property type="match status" value="1"/>
</dbReference>
<evidence type="ECO:0000256" key="1">
    <source>
        <dbReference type="ARBA" id="ARBA00004571"/>
    </source>
</evidence>
<keyword evidence="7 8" id="KW-0998">Cell outer membrane</keyword>
<keyword evidence="6 8" id="KW-0472">Membrane</keyword>
<dbReference type="Pfam" id="PF07715">
    <property type="entry name" value="Plug"/>
    <property type="match status" value="1"/>
</dbReference>
<evidence type="ECO:0000259" key="11">
    <source>
        <dbReference type="Pfam" id="PF00593"/>
    </source>
</evidence>
<evidence type="ECO:0000256" key="6">
    <source>
        <dbReference type="ARBA" id="ARBA00023136"/>
    </source>
</evidence>
<name>A0ABN7QZN6_9GAMM</name>
<dbReference type="PANTHER" id="PTHR30069">
    <property type="entry name" value="TONB-DEPENDENT OUTER MEMBRANE RECEPTOR"/>
    <property type="match status" value="1"/>
</dbReference>
<dbReference type="Gene3D" id="2.40.170.20">
    <property type="entry name" value="TonB-dependent receptor, beta-barrel domain"/>
    <property type="match status" value="1"/>
</dbReference>
<dbReference type="PANTHER" id="PTHR30069:SF49">
    <property type="entry name" value="OUTER MEMBRANE PROTEIN C"/>
    <property type="match status" value="1"/>
</dbReference>
<feature type="domain" description="TonB-dependent receptor-like beta-barrel" evidence="11">
    <location>
        <begin position="211"/>
        <end position="662"/>
    </location>
</feature>
<evidence type="ECO:0000256" key="7">
    <source>
        <dbReference type="ARBA" id="ARBA00023237"/>
    </source>
</evidence>
<keyword evidence="4 8" id="KW-0812">Transmembrane</keyword>
<evidence type="ECO:0000256" key="5">
    <source>
        <dbReference type="ARBA" id="ARBA00023077"/>
    </source>
</evidence>
<feature type="chain" id="PRO_5046884762" evidence="10">
    <location>
        <begin position="30"/>
        <end position="703"/>
    </location>
</feature>
<dbReference type="CDD" id="cd01347">
    <property type="entry name" value="ligand_gated_channel"/>
    <property type="match status" value="1"/>
</dbReference>
<gene>
    <name evidence="13" type="primary">btuB_1</name>
    <name evidence="13" type="ORF">LYB30171_00184</name>
</gene>
<proteinExistence type="inferred from homology"/>
<organism evidence="13 14">
    <name type="scientific">Novilysobacter luteus</name>
    <dbReference type="NCBI Taxonomy" id="2822368"/>
    <lineage>
        <taxon>Bacteria</taxon>
        <taxon>Pseudomonadati</taxon>
        <taxon>Pseudomonadota</taxon>
        <taxon>Gammaproteobacteria</taxon>
        <taxon>Lysobacterales</taxon>
        <taxon>Lysobacteraceae</taxon>
        <taxon>Novilysobacter</taxon>
    </lineage>
</organism>
<evidence type="ECO:0000313" key="13">
    <source>
        <dbReference type="EMBL" id="CAG4968053.1"/>
    </source>
</evidence>